<evidence type="ECO:0000256" key="3">
    <source>
        <dbReference type="ARBA" id="ARBA00022448"/>
    </source>
</evidence>
<dbReference type="Pfam" id="PF01497">
    <property type="entry name" value="Peripla_BP_2"/>
    <property type="match status" value="1"/>
</dbReference>
<name>A0A3M8CRQ0_9BACL</name>
<dbReference type="GO" id="GO:0030288">
    <property type="term" value="C:outer membrane-bounded periplasmic space"/>
    <property type="evidence" value="ECO:0007669"/>
    <property type="project" value="TreeGrafter"/>
</dbReference>
<keyword evidence="9" id="KW-1185">Reference proteome</keyword>
<dbReference type="PANTHER" id="PTHR30532:SF29">
    <property type="entry name" value="FE(3+) DICITRATE-BINDING PERIPLASMIC PROTEIN"/>
    <property type="match status" value="1"/>
</dbReference>
<keyword evidence="4 6" id="KW-0732">Signal</keyword>
<evidence type="ECO:0000256" key="4">
    <source>
        <dbReference type="ARBA" id="ARBA00022729"/>
    </source>
</evidence>
<organism evidence="8 9">
    <name type="scientific">Brevibacillus nitrificans</name>
    <dbReference type="NCBI Taxonomy" id="651560"/>
    <lineage>
        <taxon>Bacteria</taxon>
        <taxon>Bacillati</taxon>
        <taxon>Bacillota</taxon>
        <taxon>Bacilli</taxon>
        <taxon>Bacillales</taxon>
        <taxon>Paenibacillaceae</taxon>
        <taxon>Brevibacillus</taxon>
    </lineage>
</organism>
<comment type="caution">
    <text evidence="8">The sequence shown here is derived from an EMBL/GenBank/DDBJ whole genome shotgun (WGS) entry which is preliminary data.</text>
</comment>
<evidence type="ECO:0000256" key="6">
    <source>
        <dbReference type="SAM" id="SignalP"/>
    </source>
</evidence>
<dbReference type="Proteomes" id="UP000269573">
    <property type="component" value="Unassembled WGS sequence"/>
</dbReference>
<evidence type="ECO:0000256" key="1">
    <source>
        <dbReference type="ARBA" id="ARBA00004196"/>
    </source>
</evidence>
<dbReference type="PRINTS" id="PR01715">
    <property type="entry name" value="FERRIBNDNGPP"/>
</dbReference>
<accession>A0A3M8CRQ0</accession>
<dbReference type="PANTHER" id="PTHR30532">
    <property type="entry name" value="IRON III DICITRATE-BINDING PERIPLASMIC PROTEIN"/>
    <property type="match status" value="1"/>
</dbReference>
<reference evidence="8 9" key="1">
    <citation type="submission" date="2018-10" db="EMBL/GenBank/DDBJ databases">
        <title>Phylogenomics of Brevibacillus.</title>
        <authorList>
            <person name="Dunlap C."/>
        </authorList>
    </citation>
    <scope>NUCLEOTIDE SEQUENCE [LARGE SCALE GENOMIC DNA]</scope>
    <source>
        <strain evidence="8 9">JCM 15774</strain>
    </source>
</reference>
<comment type="similarity">
    <text evidence="2">Belongs to the bacterial solute-binding protein 8 family.</text>
</comment>
<evidence type="ECO:0000259" key="7">
    <source>
        <dbReference type="PROSITE" id="PS50983"/>
    </source>
</evidence>
<dbReference type="SUPFAM" id="SSF53807">
    <property type="entry name" value="Helical backbone' metal receptor"/>
    <property type="match status" value="1"/>
</dbReference>
<sequence>MNKKRNLFVLFMAIMLMAVGCSSGVSESAPGNSTTVSDNGSSQPITIKHLRGETTLDKPAERVVVLEWAFAENLIALGIQPIGNADNQQYKIWEPAEAALDDNVTDIGLRNEPNLETIASLKPDLIISNADNNAAIYDQLNAIAPTIEFNQFPDQGDQYTEMVHIFESTAAAVGKTDKAKQVLSELEQHYVDAKEKLSKAGKEGSNYVLTQAFTVQNAAALRLFTDNSIVVQTLDRIGLKSDWKSSKFEKYGFTDATVEALPAVTNTNFIYIVENTDNVFENQLKDNTVWNGLNFVKEKRAHMLDASTWTFGGPISSKVLVDRVVQVFTQ</sequence>
<dbReference type="Gene3D" id="3.40.50.1980">
    <property type="entry name" value="Nitrogenase molybdenum iron protein domain"/>
    <property type="match status" value="2"/>
</dbReference>
<evidence type="ECO:0000313" key="8">
    <source>
        <dbReference type="EMBL" id="RNB78091.1"/>
    </source>
</evidence>
<gene>
    <name evidence="8" type="ORF">EDM59_30130</name>
</gene>
<dbReference type="InterPro" id="IPR002491">
    <property type="entry name" value="ABC_transptr_periplasmic_BD"/>
</dbReference>
<dbReference type="InterPro" id="IPR051313">
    <property type="entry name" value="Bact_iron-sidero_bind"/>
</dbReference>
<feature type="chain" id="PRO_5039231267" evidence="6">
    <location>
        <begin position="29"/>
        <end position="330"/>
    </location>
</feature>
<keyword evidence="5" id="KW-0175">Coiled coil</keyword>
<dbReference type="AlphaFoldDB" id="A0A3M8CRQ0"/>
<evidence type="ECO:0000256" key="2">
    <source>
        <dbReference type="ARBA" id="ARBA00008814"/>
    </source>
</evidence>
<dbReference type="EMBL" id="RHHU01000028">
    <property type="protein sequence ID" value="RNB78091.1"/>
    <property type="molecule type" value="Genomic_DNA"/>
</dbReference>
<keyword evidence="3" id="KW-0813">Transport</keyword>
<proteinExistence type="inferred from homology"/>
<evidence type="ECO:0000256" key="5">
    <source>
        <dbReference type="SAM" id="Coils"/>
    </source>
</evidence>
<feature type="domain" description="Fe/B12 periplasmic-binding" evidence="7">
    <location>
        <begin position="62"/>
        <end position="330"/>
    </location>
</feature>
<dbReference type="GO" id="GO:1901678">
    <property type="term" value="P:iron coordination entity transport"/>
    <property type="evidence" value="ECO:0007669"/>
    <property type="project" value="UniProtKB-ARBA"/>
</dbReference>
<evidence type="ECO:0000313" key="9">
    <source>
        <dbReference type="Proteomes" id="UP000269573"/>
    </source>
</evidence>
<dbReference type="PROSITE" id="PS50983">
    <property type="entry name" value="FE_B12_PBP"/>
    <property type="match status" value="1"/>
</dbReference>
<dbReference type="PROSITE" id="PS51257">
    <property type="entry name" value="PROKAR_LIPOPROTEIN"/>
    <property type="match status" value="1"/>
</dbReference>
<feature type="signal peptide" evidence="6">
    <location>
        <begin position="1"/>
        <end position="28"/>
    </location>
</feature>
<comment type="subcellular location">
    <subcellularLocation>
        <location evidence="1">Cell envelope</location>
    </subcellularLocation>
</comment>
<feature type="coiled-coil region" evidence="5">
    <location>
        <begin position="176"/>
        <end position="203"/>
    </location>
</feature>
<dbReference type="CDD" id="cd01146">
    <property type="entry name" value="FhuD"/>
    <property type="match status" value="1"/>
</dbReference>
<dbReference type="RefSeq" id="WP_122926958.1">
    <property type="nucleotide sequence ID" value="NZ_RHHU01000028.1"/>
</dbReference>
<protein>
    <submittedName>
        <fullName evidence="8">Iron-siderophore ABC transporter substrate-binding protein</fullName>
    </submittedName>
</protein>